<accession>A0A4Y2X3K3</accession>
<evidence type="ECO:0000313" key="3">
    <source>
        <dbReference type="Proteomes" id="UP000499080"/>
    </source>
</evidence>
<evidence type="ECO:0000313" key="2">
    <source>
        <dbReference type="EMBL" id="GBO44141.1"/>
    </source>
</evidence>
<dbReference type="EMBL" id="BGPR01070759">
    <property type="protein sequence ID" value="GBO44141.1"/>
    <property type="molecule type" value="Genomic_DNA"/>
</dbReference>
<dbReference type="OrthoDB" id="8123886at2759"/>
<evidence type="ECO:0000313" key="1">
    <source>
        <dbReference type="EMBL" id="GBO44130.1"/>
    </source>
</evidence>
<evidence type="ECO:0008006" key="4">
    <source>
        <dbReference type="Google" id="ProtNLM"/>
    </source>
</evidence>
<reference evidence="2 3" key="1">
    <citation type="journal article" date="2019" name="Sci. Rep.">
        <title>Orb-weaving spider Araneus ventricosus genome elucidates the spidroin gene catalogue.</title>
        <authorList>
            <person name="Kono N."/>
            <person name="Nakamura H."/>
            <person name="Ohtoshi R."/>
            <person name="Moran D.A.P."/>
            <person name="Shinohara A."/>
            <person name="Yoshida Y."/>
            <person name="Fujiwara M."/>
            <person name="Mori M."/>
            <person name="Tomita M."/>
            <person name="Arakawa K."/>
        </authorList>
    </citation>
    <scope>NUCLEOTIDE SEQUENCE [LARGE SCALE GENOMIC DNA]</scope>
</reference>
<organism evidence="2 3">
    <name type="scientific">Araneus ventricosus</name>
    <name type="common">Orbweaver spider</name>
    <name type="synonym">Epeira ventricosa</name>
    <dbReference type="NCBI Taxonomy" id="182803"/>
    <lineage>
        <taxon>Eukaryota</taxon>
        <taxon>Metazoa</taxon>
        <taxon>Ecdysozoa</taxon>
        <taxon>Arthropoda</taxon>
        <taxon>Chelicerata</taxon>
        <taxon>Arachnida</taxon>
        <taxon>Araneae</taxon>
        <taxon>Araneomorphae</taxon>
        <taxon>Entelegynae</taxon>
        <taxon>Araneoidea</taxon>
        <taxon>Araneidae</taxon>
        <taxon>Araneus</taxon>
    </lineage>
</organism>
<name>A0A4Y2X3K3_ARAVE</name>
<sequence>MASPHQPIRTDVSRCYSVFTMAEVELNDSSETAAEDTLAPPTQKKKRLPPFFITPRADFPLTLNNLRLTAPSLRSQMSNKFLKLAVETEDEHRALSRLLAAQGAEFKTFNLKQDLPFKIVLRGLPACTSLDDVKNEIVKANFDVVSISRLTKFQNKSPMPLVYVQIARELNQSTTTQKCLAPKFLFKVIGGVKARPNVGAAKAFSIPVLDAVCRRNASNALAHIQP</sequence>
<gene>
    <name evidence="2" type="ORF">AVEN_169647_1</name>
    <name evidence="1" type="ORF">AVEN_268164_1</name>
</gene>
<dbReference type="Proteomes" id="UP000499080">
    <property type="component" value="Unassembled WGS sequence"/>
</dbReference>
<dbReference type="EMBL" id="BGPR01070752">
    <property type="protein sequence ID" value="GBO44130.1"/>
    <property type="molecule type" value="Genomic_DNA"/>
</dbReference>
<feature type="non-terminal residue" evidence="2">
    <location>
        <position position="226"/>
    </location>
</feature>
<proteinExistence type="predicted"/>
<dbReference type="AlphaFoldDB" id="A0A4Y2X3K3"/>
<keyword evidence="3" id="KW-1185">Reference proteome</keyword>
<protein>
    <recommendedName>
        <fullName evidence="4">Pre-C2HC domain-containing protein</fullName>
    </recommendedName>
</protein>
<comment type="caution">
    <text evidence="2">The sequence shown here is derived from an EMBL/GenBank/DDBJ whole genome shotgun (WGS) entry which is preliminary data.</text>
</comment>